<dbReference type="Gene3D" id="3.20.20.140">
    <property type="entry name" value="Metal-dependent hydrolases"/>
    <property type="match status" value="1"/>
</dbReference>
<keyword evidence="3" id="KW-1185">Reference proteome</keyword>
<evidence type="ECO:0000313" key="2">
    <source>
        <dbReference type="EMBL" id="KZT57382.1"/>
    </source>
</evidence>
<reference evidence="2 3" key="1">
    <citation type="journal article" date="2016" name="Mol. Biol. Evol.">
        <title>Comparative Genomics of Early-Diverging Mushroom-Forming Fungi Provides Insights into the Origins of Lignocellulose Decay Capabilities.</title>
        <authorList>
            <person name="Nagy L.G."/>
            <person name="Riley R."/>
            <person name="Tritt A."/>
            <person name="Adam C."/>
            <person name="Daum C."/>
            <person name="Floudas D."/>
            <person name="Sun H."/>
            <person name="Yadav J.S."/>
            <person name="Pangilinan J."/>
            <person name="Larsson K.H."/>
            <person name="Matsuura K."/>
            <person name="Barry K."/>
            <person name="Labutti K."/>
            <person name="Kuo R."/>
            <person name="Ohm R.A."/>
            <person name="Bhattacharya S.S."/>
            <person name="Shirouzu T."/>
            <person name="Yoshinaga Y."/>
            <person name="Martin F.M."/>
            <person name="Grigoriev I.V."/>
            <person name="Hibbett D.S."/>
        </authorList>
    </citation>
    <scope>NUCLEOTIDE SEQUENCE [LARGE SCALE GENOMIC DNA]</scope>
    <source>
        <strain evidence="2 3">HHB12733</strain>
    </source>
</reference>
<dbReference type="InterPro" id="IPR032466">
    <property type="entry name" value="Metal_Hydrolase"/>
</dbReference>
<dbReference type="PANTHER" id="PTHR43668">
    <property type="entry name" value="ALLANTOINASE"/>
    <property type="match status" value="1"/>
</dbReference>
<dbReference type="STRING" id="1353952.A0A165FYU0"/>
<evidence type="ECO:0000259" key="1">
    <source>
        <dbReference type="Pfam" id="PF01979"/>
    </source>
</evidence>
<proteinExistence type="predicted"/>
<dbReference type="InterPro" id="IPR011059">
    <property type="entry name" value="Metal-dep_hydrolase_composite"/>
</dbReference>
<dbReference type="AlphaFoldDB" id="A0A165FYU0"/>
<keyword evidence="2" id="KW-0378">Hydrolase</keyword>
<dbReference type="InterPro" id="IPR050138">
    <property type="entry name" value="DHOase/Allantoinase_Hydrolase"/>
</dbReference>
<dbReference type="SUPFAM" id="SSF51338">
    <property type="entry name" value="Composite domain of metallo-dependent hydrolases"/>
    <property type="match status" value="1"/>
</dbReference>
<dbReference type="GO" id="GO:0005737">
    <property type="term" value="C:cytoplasm"/>
    <property type="evidence" value="ECO:0007669"/>
    <property type="project" value="TreeGrafter"/>
</dbReference>
<dbReference type="EMBL" id="KV423964">
    <property type="protein sequence ID" value="KZT57382.1"/>
    <property type="molecule type" value="Genomic_DNA"/>
</dbReference>
<dbReference type="Gene3D" id="2.30.40.10">
    <property type="entry name" value="Urease, subunit C, domain 1"/>
    <property type="match status" value="1"/>
</dbReference>
<feature type="domain" description="Amidohydrolase-related" evidence="1">
    <location>
        <begin position="149"/>
        <end position="347"/>
    </location>
</feature>
<name>A0A165FYU0_9BASI</name>
<evidence type="ECO:0000313" key="3">
    <source>
        <dbReference type="Proteomes" id="UP000076842"/>
    </source>
</evidence>
<dbReference type="Pfam" id="PF01979">
    <property type="entry name" value="Amidohydro_1"/>
    <property type="match status" value="1"/>
</dbReference>
<accession>A0A165FYU0</accession>
<sequence length="368" mass="39697">MPLNSLPPTTTAQNLEVKRAAARGQCWTDVGFWGGVIPGNEGGLEEMVGAGVKGFKCFLVDSGVPEFPHVEEPHLLRALPHLKSLPTRLLFHAEVAVADVQRQTPTADQIAHDTHAYSTFLQSRPDSSELGALRLILSLAPAAPLLPLHIVHLSSAQCLAPIAAAKAAGVRLTVETCFHYLCLEAEGIARGRTDFKCCPPIRSSSNRAQLWQGLIAGTIDMVVSDHSPCTRALKQLDREGGGDFMDAWGGVSSIGLGLSLLLSEGRRWGVGVRECVRWMGEGTASFVGLEGRKGVLREGADADLVVFDPEEEHTISIHTILVKNKVTPYDGHTVKGRVRQTWLRGRLAFDASRAELGFEGLAPRGELI</sequence>
<dbReference type="Proteomes" id="UP000076842">
    <property type="component" value="Unassembled WGS sequence"/>
</dbReference>
<dbReference type="GO" id="GO:0004038">
    <property type="term" value="F:allantoinase activity"/>
    <property type="evidence" value="ECO:0007669"/>
    <property type="project" value="TreeGrafter"/>
</dbReference>
<dbReference type="InterPro" id="IPR006680">
    <property type="entry name" value="Amidohydro-rel"/>
</dbReference>
<dbReference type="GO" id="GO:0006145">
    <property type="term" value="P:purine nucleobase catabolic process"/>
    <property type="evidence" value="ECO:0007669"/>
    <property type="project" value="TreeGrafter"/>
</dbReference>
<dbReference type="OrthoDB" id="1924787at2759"/>
<organism evidence="2 3">
    <name type="scientific">Calocera cornea HHB12733</name>
    <dbReference type="NCBI Taxonomy" id="1353952"/>
    <lineage>
        <taxon>Eukaryota</taxon>
        <taxon>Fungi</taxon>
        <taxon>Dikarya</taxon>
        <taxon>Basidiomycota</taxon>
        <taxon>Agaricomycotina</taxon>
        <taxon>Dacrymycetes</taxon>
        <taxon>Dacrymycetales</taxon>
        <taxon>Dacrymycetaceae</taxon>
        <taxon>Calocera</taxon>
    </lineage>
</organism>
<protein>
    <submittedName>
        <fullName evidence="2">Metallo-dependent hydrolase</fullName>
    </submittedName>
</protein>
<dbReference type="InParanoid" id="A0A165FYU0"/>
<gene>
    <name evidence="2" type="ORF">CALCODRAFT_496184</name>
</gene>
<dbReference type="PANTHER" id="PTHR43668:SF2">
    <property type="entry name" value="ALLANTOINASE"/>
    <property type="match status" value="1"/>
</dbReference>
<dbReference type="SUPFAM" id="SSF51556">
    <property type="entry name" value="Metallo-dependent hydrolases"/>
    <property type="match status" value="1"/>
</dbReference>